<dbReference type="OrthoDB" id="9764248at2"/>
<dbReference type="GO" id="GO:0016705">
    <property type="term" value="F:oxidoreductase activity, acting on paired donors, with incorporation or reduction of molecular oxygen"/>
    <property type="evidence" value="ECO:0007669"/>
    <property type="project" value="InterPro"/>
</dbReference>
<keyword evidence="6" id="KW-1185">Reference proteome</keyword>
<dbReference type="InterPro" id="IPR050121">
    <property type="entry name" value="Cytochrome_P450_monoxygenase"/>
</dbReference>
<dbReference type="GO" id="GO:0005506">
    <property type="term" value="F:iron ion binding"/>
    <property type="evidence" value="ECO:0007669"/>
    <property type="project" value="InterPro"/>
</dbReference>
<dbReference type="STRING" id="326474.AWB65_01387"/>
<dbReference type="AlphaFoldDB" id="A0A158FY31"/>
<reference evidence="5" key="1">
    <citation type="submission" date="2016-01" db="EMBL/GenBank/DDBJ databases">
        <authorList>
            <person name="Peeters C."/>
        </authorList>
    </citation>
    <scope>NUCLEOTIDE SEQUENCE [LARGE SCALE GENOMIC DNA]</scope>
    <source>
        <strain evidence="5">LMG 22934</strain>
    </source>
</reference>
<dbReference type="GO" id="GO:0020037">
    <property type="term" value="F:heme binding"/>
    <property type="evidence" value="ECO:0007669"/>
    <property type="project" value="InterPro"/>
</dbReference>
<keyword evidence="3 4" id="KW-0479">Metal-binding</keyword>
<proteinExistence type="inferred from homology"/>
<dbReference type="InterPro" id="IPR036396">
    <property type="entry name" value="Cyt_P450_sf"/>
</dbReference>
<evidence type="ECO:0000256" key="1">
    <source>
        <dbReference type="ARBA" id="ARBA00001971"/>
    </source>
</evidence>
<name>A0A158FY31_9BURK</name>
<dbReference type="PANTHER" id="PTHR24305">
    <property type="entry name" value="CYTOCHROME P450"/>
    <property type="match status" value="1"/>
</dbReference>
<sequence>MAAHARLRQLQDLPSPSGLPLIGNALQLQPSTLHTTLEQWARKLGSPYRYRVGNTHVIVWTQAELCQSVLRERPHLYRRIAPIESVLGEIGINGLFSAEGAAWEPQRRLIMQALSISNIKAFYPTLAGITERFRQRLQRAAAQGKSLEMTDELKRYTVDVTSSLAFGEDPNTLEQEGGVIQERLALILPAVMRRVSAPFPYWRYVRLPSDRKLDRAMIDVHRFVHDMIGRARERMRDAPGDAPRNLLEAMLVARDTPGSGVTDAQVAANVLTLLIAGEDTTANTIAWSLMYIAADPALQQRLGDASRTAFGGQRVCPDYGRLKQLDLCEAASNEASRLRPVAVILGFEPLEDVCLDGIAVPAGTWVFFLTRPPMLEPANFAHPERFDPDRWMHLHDPSRGAHEQRAYLTFGGGPRVCPGRYLATVEIRLVLSMIAANFDISMAIDPATITEISAFTMVPSRMPMHLKPRA</sequence>
<evidence type="ECO:0000256" key="2">
    <source>
        <dbReference type="ARBA" id="ARBA00010617"/>
    </source>
</evidence>
<evidence type="ECO:0000313" key="5">
    <source>
        <dbReference type="EMBL" id="SAL24735.1"/>
    </source>
</evidence>
<dbReference type="GO" id="GO:0004497">
    <property type="term" value="F:monooxygenase activity"/>
    <property type="evidence" value="ECO:0007669"/>
    <property type="project" value="UniProtKB-KW"/>
</dbReference>
<feature type="binding site" description="axial binding residue" evidence="3">
    <location>
        <position position="417"/>
    </location>
    <ligand>
        <name>heme</name>
        <dbReference type="ChEBI" id="CHEBI:30413"/>
    </ligand>
    <ligandPart>
        <name>Fe</name>
        <dbReference type="ChEBI" id="CHEBI:18248"/>
    </ligandPart>
</feature>
<evidence type="ECO:0000256" key="4">
    <source>
        <dbReference type="RuleBase" id="RU000461"/>
    </source>
</evidence>
<dbReference type="InterPro" id="IPR017972">
    <property type="entry name" value="Cyt_P450_CS"/>
</dbReference>
<keyword evidence="3 4" id="KW-0349">Heme</keyword>
<dbReference type="Proteomes" id="UP000054977">
    <property type="component" value="Unassembled WGS sequence"/>
</dbReference>
<dbReference type="EMBL" id="FCNW02000004">
    <property type="protein sequence ID" value="SAL24735.1"/>
    <property type="molecule type" value="Genomic_DNA"/>
</dbReference>
<dbReference type="InterPro" id="IPR001128">
    <property type="entry name" value="Cyt_P450"/>
</dbReference>
<keyword evidence="4" id="KW-0560">Oxidoreductase</keyword>
<evidence type="ECO:0000313" key="6">
    <source>
        <dbReference type="Proteomes" id="UP000054977"/>
    </source>
</evidence>
<dbReference type="PRINTS" id="PR00385">
    <property type="entry name" value="P450"/>
</dbReference>
<gene>
    <name evidence="5" type="ORF">AWB65_01387</name>
</gene>
<evidence type="ECO:0000256" key="3">
    <source>
        <dbReference type="PIRSR" id="PIRSR602401-1"/>
    </source>
</evidence>
<dbReference type="SUPFAM" id="SSF48264">
    <property type="entry name" value="Cytochrome P450"/>
    <property type="match status" value="1"/>
</dbReference>
<protein>
    <submittedName>
        <fullName evidence="5">Cytochrome P450</fullName>
    </submittedName>
</protein>
<dbReference type="CDD" id="cd11083">
    <property type="entry name" value="CYP_unk"/>
    <property type="match status" value="1"/>
</dbReference>
<keyword evidence="3 4" id="KW-0408">Iron</keyword>
<dbReference type="Gene3D" id="1.10.630.10">
    <property type="entry name" value="Cytochrome P450"/>
    <property type="match status" value="1"/>
</dbReference>
<keyword evidence="4" id="KW-0503">Monooxygenase</keyword>
<dbReference type="PANTHER" id="PTHR24305:SF166">
    <property type="entry name" value="CYTOCHROME P450 12A4, MITOCHONDRIAL-RELATED"/>
    <property type="match status" value="1"/>
</dbReference>
<dbReference type="RefSeq" id="WP_087666431.1">
    <property type="nucleotide sequence ID" value="NZ_FCNW02000004.1"/>
</dbReference>
<organism evidence="5 6">
    <name type="scientific">Caballeronia humi</name>
    <dbReference type="NCBI Taxonomy" id="326474"/>
    <lineage>
        <taxon>Bacteria</taxon>
        <taxon>Pseudomonadati</taxon>
        <taxon>Pseudomonadota</taxon>
        <taxon>Betaproteobacteria</taxon>
        <taxon>Burkholderiales</taxon>
        <taxon>Burkholderiaceae</taxon>
        <taxon>Caballeronia</taxon>
    </lineage>
</organism>
<comment type="caution">
    <text evidence="5">The sequence shown here is derived from an EMBL/GenBank/DDBJ whole genome shotgun (WGS) entry which is preliminary data.</text>
</comment>
<dbReference type="PRINTS" id="PR00463">
    <property type="entry name" value="EP450I"/>
</dbReference>
<comment type="cofactor">
    <cofactor evidence="1 3">
        <name>heme</name>
        <dbReference type="ChEBI" id="CHEBI:30413"/>
    </cofactor>
</comment>
<comment type="similarity">
    <text evidence="2 4">Belongs to the cytochrome P450 family.</text>
</comment>
<accession>A0A158FY31</accession>
<dbReference type="Pfam" id="PF00067">
    <property type="entry name" value="p450"/>
    <property type="match status" value="1"/>
</dbReference>
<dbReference type="InterPro" id="IPR002401">
    <property type="entry name" value="Cyt_P450_E_grp-I"/>
</dbReference>
<dbReference type="PROSITE" id="PS00086">
    <property type="entry name" value="CYTOCHROME_P450"/>
    <property type="match status" value="1"/>
</dbReference>